<proteinExistence type="predicted"/>
<feature type="non-terminal residue" evidence="1">
    <location>
        <position position="1"/>
    </location>
</feature>
<dbReference type="Proteomes" id="UP001172684">
    <property type="component" value="Unassembled WGS sequence"/>
</dbReference>
<gene>
    <name evidence="1" type="ORF">H2201_009006</name>
</gene>
<dbReference type="PANTHER" id="PTHR35179">
    <property type="entry name" value="PROTEIN CBG02620"/>
    <property type="match status" value="1"/>
</dbReference>
<organism evidence="1 2">
    <name type="scientific">Coniosporium apollinis</name>
    <dbReference type="NCBI Taxonomy" id="61459"/>
    <lineage>
        <taxon>Eukaryota</taxon>
        <taxon>Fungi</taxon>
        <taxon>Dikarya</taxon>
        <taxon>Ascomycota</taxon>
        <taxon>Pezizomycotina</taxon>
        <taxon>Dothideomycetes</taxon>
        <taxon>Dothideomycetes incertae sedis</taxon>
        <taxon>Coniosporium</taxon>
    </lineage>
</organism>
<dbReference type="PANTHER" id="PTHR35179:SF1">
    <property type="entry name" value="INTEGRAL MEMBRANE PROTEIN"/>
    <property type="match status" value="1"/>
</dbReference>
<sequence length="372" mass="40206">APPKWTPPTLPIAVSKDSGVYFIDTNSSKVPSCPFTPLFQALHIMQPDFNFTPIDILTSRNSLRKLLNFVSNNVKESFRIDLQLINNTTLALFRHERNARQIIRGSGDSGYGHSFESAFTTPEPGLEDSCAYHRALRYKLGDLDCVIQFEVDAWCDDGVCAADSTATPGAAGKLDVSLVASPRATHHAVSTVGAIASSLSQLSITETPFRQQQHAPSGGGGWAAHHLPVSRREGRSAVAPSQLAEIKTRGGRKPLQLGKMLPQLWFGRTPHLLVGMHEAGDGTFGRVDGIDAAARFPAWEAQNQGALRALVGVLARLREVVRSPAVGESGVAVVVCDCKVKPASLDVLLPAEGSKRRVVPEEFVREFWRAGS</sequence>
<evidence type="ECO:0000313" key="2">
    <source>
        <dbReference type="Proteomes" id="UP001172684"/>
    </source>
</evidence>
<accession>A0ABQ9NHH5</accession>
<dbReference type="EMBL" id="JAPDRL010000238">
    <property type="protein sequence ID" value="KAJ9654415.1"/>
    <property type="molecule type" value="Genomic_DNA"/>
</dbReference>
<keyword evidence="2" id="KW-1185">Reference proteome</keyword>
<evidence type="ECO:0000313" key="1">
    <source>
        <dbReference type="EMBL" id="KAJ9654415.1"/>
    </source>
</evidence>
<name>A0ABQ9NHH5_9PEZI</name>
<protein>
    <recommendedName>
        <fullName evidence="3">Decapping nuclease</fullName>
    </recommendedName>
</protein>
<comment type="caution">
    <text evidence="1">The sequence shown here is derived from an EMBL/GenBank/DDBJ whole genome shotgun (WGS) entry which is preliminary data.</text>
</comment>
<reference evidence="1" key="1">
    <citation type="submission" date="2022-10" db="EMBL/GenBank/DDBJ databases">
        <title>Culturing micro-colonial fungi from biological soil crusts in the Mojave desert and describing Neophaeococcomyces mojavensis, and introducing the new genera and species Taxawa tesnikishii.</title>
        <authorList>
            <person name="Kurbessoian T."/>
            <person name="Stajich J.E."/>
        </authorList>
    </citation>
    <scope>NUCLEOTIDE SEQUENCE</scope>
    <source>
        <strain evidence="1">TK_1</strain>
    </source>
</reference>
<evidence type="ECO:0008006" key="3">
    <source>
        <dbReference type="Google" id="ProtNLM"/>
    </source>
</evidence>